<accession>A0ABD1S525</accession>
<dbReference type="EMBL" id="JBFOLJ010000011">
    <property type="protein sequence ID" value="KAL2495780.1"/>
    <property type="molecule type" value="Genomic_DNA"/>
</dbReference>
<dbReference type="Proteomes" id="UP001604277">
    <property type="component" value="Unassembled WGS sequence"/>
</dbReference>
<comment type="caution">
    <text evidence="1">The sequence shown here is derived from an EMBL/GenBank/DDBJ whole genome shotgun (WGS) entry which is preliminary data.</text>
</comment>
<name>A0ABD1S525_9LAMI</name>
<dbReference type="AlphaFoldDB" id="A0ABD1S525"/>
<sequence length="124" mass="12816">MLVIRNEQSTTILLVIVGTNPSVIIDNNVVGDVGENRQTPVSNGESSIAFAATSGVDRIISTHHGQGEHHQGIGGGTGTGGSIGIFSDNQTKLIPIESCGTIDSLSQVAAWLGQKAGERKGHDD</sequence>
<proteinExistence type="predicted"/>
<evidence type="ECO:0000313" key="1">
    <source>
        <dbReference type="EMBL" id="KAL2495780.1"/>
    </source>
</evidence>
<evidence type="ECO:0000313" key="2">
    <source>
        <dbReference type="Proteomes" id="UP001604277"/>
    </source>
</evidence>
<organism evidence="1 2">
    <name type="scientific">Forsythia ovata</name>
    <dbReference type="NCBI Taxonomy" id="205694"/>
    <lineage>
        <taxon>Eukaryota</taxon>
        <taxon>Viridiplantae</taxon>
        <taxon>Streptophyta</taxon>
        <taxon>Embryophyta</taxon>
        <taxon>Tracheophyta</taxon>
        <taxon>Spermatophyta</taxon>
        <taxon>Magnoliopsida</taxon>
        <taxon>eudicotyledons</taxon>
        <taxon>Gunneridae</taxon>
        <taxon>Pentapetalae</taxon>
        <taxon>asterids</taxon>
        <taxon>lamiids</taxon>
        <taxon>Lamiales</taxon>
        <taxon>Oleaceae</taxon>
        <taxon>Forsythieae</taxon>
        <taxon>Forsythia</taxon>
    </lineage>
</organism>
<gene>
    <name evidence="1" type="ORF">Fot_39537</name>
</gene>
<keyword evidence="2" id="KW-1185">Reference proteome</keyword>
<reference evidence="2" key="1">
    <citation type="submission" date="2024-07" db="EMBL/GenBank/DDBJ databases">
        <title>Two chromosome-level genome assemblies of Korean endemic species Abeliophyllum distichum and Forsythia ovata (Oleaceae).</title>
        <authorList>
            <person name="Jang H."/>
        </authorList>
    </citation>
    <scope>NUCLEOTIDE SEQUENCE [LARGE SCALE GENOMIC DNA]</scope>
</reference>
<protein>
    <submittedName>
        <fullName evidence="1">Uncharacterized protein</fullName>
    </submittedName>
</protein>